<accession>S7PSQ1</accession>
<feature type="compositionally biased region" description="Polar residues" evidence="1">
    <location>
        <begin position="150"/>
        <end position="169"/>
    </location>
</feature>
<dbReference type="HOGENOM" id="CLU_1337631_0_0_1"/>
<dbReference type="Proteomes" id="UP000030669">
    <property type="component" value="Unassembled WGS sequence"/>
</dbReference>
<dbReference type="EMBL" id="KB469316">
    <property type="protein sequence ID" value="EPQ50443.1"/>
    <property type="molecule type" value="Genomic_DNA"/>
</dbReference>
<feature type="region of interest" description="Disordered" evidence="1">
    <location>
        <begin position="143"/>
        <end position="169"/>
    </location>
</feature>
<proteinExistence type="predicted"/>
<organism evidence="2 3">
    <name type="scientific">Gloeophyllum trabeum (strain ATCC 11539 / FP-39264 / Madison 617)</name>
    <name type="common">Brown rot fungus</name>
    <dbReference type="NCBI Taxonomy" id="670483"/>
    <lineage>
        <taxon>Eukaryota</taxon>
        <taxon>Fungi</taxon>
        <taxon>Dikarya</taxon>
        <taxon>Basidiomycota</taxon>
        <taxon>Agaricomycotina</taxon>
        <taxon>Agaricomycetes</taxon>
        <taxon>Gloeophyllales</taxon>
        <taxon>Gloeophyllaceae</taxon>
        <taxon>Gloeophyllum</taxon>
    </lineage>
</organism>
<reference evidence="2 3" key="1">
    <citation type="journal article" date="2012" name="Science">
        <title>The Paleozoic origin of enzymatic lignin decomposition reconstructed from 31 fungal genomes.</title>
        <authorList>
            <person name="Floudas D."/>
            <person name="Binder M."/>
            <person name="Riley R."/>
            <person name="Barry K."/>
            <person name="Blanchette R.A."/>
            <person name="Henrissat B."/>
            <person name="Martinez A.T."/>
            <person name="Otillar R."/>
            <person name="Spatafora J.W."/>
            <person name="Yadav J.S."/>
            <person name="Aerts A."/>
            <person name="Benoit I."/>
            <person name="Boyd A."/>
            <person name="Carlson A."/>
            <person name="Copeland A."/>
            <person name="Coutinho P.M."/>
            <person name="de Vries R.P."/>
            <person name="Ferreira P."/>
            <person name="Findley K."/>
            <person name="Foster B."/>
            <person name="Gaskell J."/>
            <person name="Glotzer D."/>
            <person name="Gorecki P."/>
            <person name="Heitman J."/>
            <person name="Hesse C."/>
            <person name="Hori C."/>
            <person name="Igarashi K."/>
            <person name="Jurgens J.A."/>
            <person name="Kallen N."/>
            <person name="Kersten P."/>
            <person name="Kohler A."/>
            <person name="Kuees U."/>
            <person name="Kumar T.K.A."/>
            <person name="Kuo A."/>
            <person name="LaButti K."/>
            <person name="Larrondo L.F."/>
            <person name="Lindquist E."/>
            <person name="Ling A."/>
            <person name="Lombard V."/>
            <person name="Lucas S."/>
            <person name="Lundell T."/>
            <person name="Martin R."/>
            <person name="McLaughlin D.J."/>
            <person name="Morgenstern I."/>
            <person name="Morin E."/>
            <person name="Murat C."/>
            <person name="Nagy L.G."/>
            <person name="Nolan M."/>
            <person name="Ohm R.A."/>
            <person name="Patyshakuliyeva A."/>
            <person name="Rokas A."/>
            <person name="Ruiz-Duenas F.J."/>
            <person name="Sabat G."/>
            <person name="Salamov A."/>
            <person name="Samejima M."/>
            <person name="Schmutz J."/>
            <person name="Slot J.C."/>
            <person name="St John F."/>
            <person name="Stenlid J."/>
            <person name="Sun H."/>
            <person name="Sun S."/>
            <person name="Syed K."/>
            <person name="Tsang A."/>
            <person name="Wiebenga A."/>
            <person name="Young D."/>
            <person name="Pisabarro A."/>
            <person name="Eastwood D.C."/>
            <person name="Martin F."/>
            <person name="Cullen D."/>
            <person name="Grigoriev I.V."/>
            <person name="Hibbett D.S."/>
        </authorList>
    </citation>
    <scope>NUCLEOTIDE SEQUENCE [LARGE SCALE GENOMIC DNA]</scope>
    <source>
        <strain evidence="2 3">ATCC 11539</strain>
    </source>
</reference>
<name>S7PSQ1_GLOTA</name>
<dbReference type="AlphaFoldDB" id="S7PSQ1"/>
<evidence type="ECO:0000256" key="1">
    <source>
        <dbReference type="SAM" id="MobiDB-lite"/>
    </source>
</evidence>
<evidence type="ECO:0000313" key="3">
    <source>
        <dbReference type="Proteomes" id="UP000030669"/>
    </source>
</evidence>
<protein>
    <submittedName>
        <fullName evidence="2">Uncharacterized protein</fullName>
    </submittedName>
</protein>
<dbReference type="KEGG" id="gtr:GLOTRDRAFT_97055"/>
<sequence length="205" mass="21685">MFRSVQGILTLVFLETLTCLICTAFRHSVMLPARLTTEFPKLPHLTACSRCLADINRITSSGFAPFSLTDLHIHCSSKPSAAILNLLCPVFASGIVADKHELAYVHFSGILIDSRLSATTVRVSNTISPPADLVFQLPSRVSVGDGGTKSGTAQVLSGSEEASNTPSTPTAVNSVASVIAVGQTVHYTASGFSGRLYVQTMYPAV</sequence>
<keyword evidence="3" id="KW-1185">Reference proteome</keyword>
<dbReference type="RefSeq" id="XP_007871156.1">
    <property type="nucleotide sequence ID" value="XM_007872965.1"/>
</dbReference>
<dbReference type="GeneID" id="19309941"/>
<evidence type="ECO:0000313" key="2">
    <source>
        <dbReference type="EMBL" id="EPQ50443.1"/>
    </source>
</evidence>
<gene>
    <name evidence="2" type="ORF">GLOTRDRAFT_97055</name>
</gene>